<gene>
    <name evidence="1" type="ORF">SDC9_05171</name>
</gene>
<protein>
    <submittedName>
        <fullName evidence="1">Uncharacterized protein</fullName>
    </submittedName>
</protein>
<proteinExistence type="predicted"/>
<name>A0A644SZC0_9ZZZZ</name>
<organism evidence="1">
    <name type="scientific">bioreactor metagenome</name>
    <dbReference type="NCBI Taxonomy" id="1076179"/>
    <lineage>
        <taxon>unclassified sequences</taxon>
        <taxon>metagenomes</taxon>
        <taxon>ecological metagenomes</taxon>
    </lineage>
</organism>
<sequence>MGVVSTSQFTLYDHNDAAPVTAFLSASKGLTQVYTKDESSTSYAPDYASTANVLTAYVYVNGVNVAGSLANRKWGTTLGASDLGTNVSTINKATNIDPASPIYQVYFEGDYTDPVTGLVTHVNATVSLSCVKSGSNAVFIQVNGQLVIENAAAGPKNNATVTADLMRSAGVDNTNVTYKWFVTPFAAGNQLDSNHADVIASKYSFKTTAGGAASIPADGTWADVKSIVIREDAVTDIGLYMVQAKDNDGNIYTAYFQVYDVSDPYDVKINASNGNVFQNGTGTKNLVPEVWYGGTKVADTSAYTYQWRLYDKNGKKSGFIDTAKTSAAKAISAHTTGSAAAFTISALASAPIAGDVIRVISADGLSIESFEVGSGSTTTSVVIRAAVNGFSTSYPTASQYVGGKLWMYTGTGATAGEKSTTGTAACAVTGDDIDGMGVVYVDANNPNY</sequence>
<accession>A0A644SZC0</accession>
<evidence type="ECO:0000313" key="1">
    <source>
        <dbReference type="EMBL" id="MPL59617.1"/>
    </source>
</evidence>
<comment type="caution">
    <text evidence="1">The sequence shown here is derived from an EMBL/GenBank/DDBJ whole genome shotgun (WGS) entry which is preliminary data.</text>
</comment>
<reference evidence="1" key="1">
    <citation type="submission" date="2019-08" db="EMBL/GenBank/DDBJ databases">
        <authorList>
            <person name="Kucharzyk K."/>
            <person name="Murdoch R.W."/>
            <person name="Higgins S."/>
            <person name="Loffler F."/>
        </authorList>
    </citation>
    <scope>NUCLEOTIDE SEQUENCE</scope>
</reference>
<dbReference type="AlphaFoldDB" id="A0A644SZC0"/>
<dbReference type="EMBL" id="VSSQ01000010">
    <property type="protein sequence ID" value="MPL59617.1"/>
    <property type="molecule type" value="Genomic_DNA"/>
</dbReference>